<accession>A0A6J7DN71</accession>
<dbReference type="Pfam" id="PF07858">
    <property type="entry name" value="LEH"/>
    <property type="match status" value="1"/>
</dbReference>
<name>A0A6J7DN71_9ZZZZ</name>
<evidence type="ECO:0000313" key="2">
    <source>
        <dbReference type="EMBL" id="CAB4870335.1"/>
    </source>
</evidence>
<evidence type="ECO:0000259" key="1">
    <source>
        <dbReference type="Pfam" id="PF07858"/>
    </source>
</evidence>
<protein>
    <submittedName>
        <fullName evidence="2">Unannotated protein</fullName>
    </submittedName>
</protein>
<dbReference type="InterPro" id="IPR032710">
    <property type="entry name" value="NTF2-like_dom_sf"/>
</dbReference>
<reference evidence="2" key="1">
    <citation type="submission" date="2020-05" db="EMBL/GenBank/DDBJ databases">
        <authorList>
            <person name="Chiriac C."/>
            <person name="Salcher M."/>
            <person name="Ghai R."/>
            <person name="Kavagutti S V."/>
        </authorList>
    </citation>
    <scope>NUCLEOTIDE SEQUENCE</scope>
</reference>
<organism evidence="2">
    <name type="scientific">freshwater metagenome</name>
    <dbReference type="NCBI Taxonomy" id="449393"/>
    <lineage>
        <taxon>unclassified sequences</taxon>
        <taxon>metagenomes</taxon>
        <taxon>ecological metagenomes</taxon>
    </lineage>
</organism>
<dbReference type="SUPFAM" id="SSF54427">
    <property type="entry name" value="NTF2-like"/>
    <property type="match status" value="1"/>
</dbReference>
<dbReference type="EMBL" id="CAFBLP010000014">
    <property type="protein sequence ID" value="CAB4870335.1"/>
    <property type="molecule type" value="Genomic_DNA"/>
</dbReference>
<sequence length="130" mass="14523">MTTIMTPGQLVSDFISAFNNRDLDAALAMVDDECEYDNVPMGKVVGPEGMRASLAPFIGGCDQVEWLVSHQVESGSMHAGVVMNERVDRFHLGDHWLEIAVAGLFVIRNGRIVLWRDYFDKQTFLDQMSA</sequence>
<gene>
    <name evidence="2" type="ORF">UFOPK3376_00787</name>
</gene>
<proteinExistence type="predicted"/>
<dbReference type="Gene3D" id="3.10.450.50">
    <property type="match status" value="1"/>
</dbReference>
<feature type="domain" description="Limonene-1,2-epoxide hydrolase" evidence="1">
    <location>
        <begin position="8"/>
        <end position="128"/>
    </location>
</feature>
<dbReference type="AlphaFoldDB" id="A0A6J7DN71"/>
<dbReference type="InterPro" id="IPR013100">
    <property type="entry name" value="LEH"/>
</dbReference>